<dbReference type="Gene3D" id="1.20.1280.50">
    <property type="match status" value="1"/>
</dbReference>
<organism evidence="3 4">
    <name type="scientific">Linum tenue</name>
    <dbReference type="NCBI Taxonomy" id="586396"/>
    <lineage>
        <taxon>Eukaryota</taxon>
        <taxon>Viridiplantae</taxon>
        <taxon>Streptophyta</taxon>
        <taxon>Embryophyta</taxon>
        <taxon>Tracheophyta</taxon>
        <taxon>Spermatophyta</taxon>
        <taxon>Magnoliopsida</taxon>
        <taxon>eudicotyledons</taxon>
        <taxon>Gunneridae</taxon>
        <taxon>Pentapetalae</taxon>
        <taxon>rosids</taxon>
        <taxon>fabids</taxon>
        <taxon>Malpighiales</taxon>
        <taxon>Linaceae</taxon>
        <taxon>Linum</taxon>
    </lineage>
</organism>
<evidence type="ECO:0000313" key="4">
    <source>
        <dbReference type="Proteomes" id="UP001154282"/>
    </source>
</evidence>
<proteinExistence type="predicted"/>
<name>A0AAV0MB83_9ROSI</name>
<dbReference type="Pfam" id="PF24750">
    <property type="entry name" value="b-prop_At3g26010-like"/>
    <property type="match status" value="1"/>
</dbReference>
<dbReference type="InterPro" id="IPR001810">
    <property type="entry name" value="F-box_dom"/>
</dbReference>
<accession>A0AAV0MB83</accession>
<evidence type="ECO:0000259" key="1">
    <source>
        <dbReference type="Pfam" id="PF12937"/>
    </source>
</evidence>
<dbReference type="PANTHER" id="PTHR35546:SF128">
    <property type="entry name" value="F-BOX ASSOCIATED DOMAIN-CONTAINING PROTEIN"/>
    <property type="match status" value="1"/>
</dbReference>
<evidence type="ECO:0000313" key="3">
    <source>
        <dbReference type="EMBL" id="CAI0443555.1"/>
    </source>
</evidence>
<dbReference type="SUPFAM" id="SSF81383">
    <property type="entry name" value="F-box domain"/>
    <property type="match status" value="1"/>
</dbReference>
<evidence type="ECO:0000259" key="2">
    <source>
        <dbReference type="Pfam" id="PF24750"/>
    </source>
</evidence>
<dbReference type="EMBL" id="CAMGYJ010000007">
    <property type="protein sequence ID" value="CAI0443555.1"/>
    <property type="molecule type" value="Genomic_DNA"/>
</dbReference>
<dbReference type="PANTHER" id="PTHR35546">
    <property type="entry name" value="F-BOX PROTEIN INTERACTION DOMAIN PROTEIN-RELATED"/>
    <property type="match status" value="1"/>
</dbReference>
<gene>
    <name evidence="3" type="ORF">LITE_LOCUS27731</name>
</gene>
<dbReference type="InterPro" id="IPR036047">
    <property type="entry name" value="F-box-like_dom_sf"/>
</dbReference>
<comment type="caution">
    <text evidence="3">The sequence shown here is derived from an EMBL/GenBank/DDBJ whole genome shotgun (WGS) entry which is preliminary data.</text>
</comment>
<feature type="domain" description="F-box" evidence="1">
    <location>
        <begin position="46"/>
        <end position="83"/>
    </location>
</feature>
<evidence type="ECO:0008006" key="5">
    <source>
        <dbReference type="Google" id="ProtNLM"/>
    </source>
</evidence>
<dbReference type="InterPro" id="IPR056592">
    <property type="entry name" value="Beta-prop_At3g26010-like"/>
</dbReference>
<feature type="domain" description="F-box protein At3g26010-like beta-propeller" evidence="2">
    <location>
        <begin position="146"/>
        <end position="390"/>
    </location>
</feature>
<sequence length="465" mass="53088">MAPRDLRLLRCSSSAGELHRIRVPNPPSPSPSPSPSSINSKLGGDLLLEVVIRVPDPRSAFRCKLVCKRWNSLISDPYFNRRFVSHHQRMSEGYPSLLIRSRDRESVILSFLPLPRCFYKGAFRVFDCFKDLVLCGMWVCDPGMGRSWFVCNPFTKQWVALPLMPKRSREERAGMVARLVCEPRSNPELDLGDGQVFVHSEYRFRVVCMYREGGGGDGSTKLDVFCSESGAWTEGALVLDGKYSTYIDQVVSCNGRFFCYASESAAIPPILGIDPFRLDRPPYRVDNHPGFSWEPFDISISQGVLHIARLVDNSAAAPPLLTVWRQEEDDDHQHISWSEVYQVSLKEPSKSCNYSRKRCYFACLHPDDPEIVFLYNDFDVILYHDVRTGEEGVFDDEFSHPWLLFQPRISCWPTPIPNYEKLRAAYDGSCCCACCVQQTSRQAARRQYSSSFYSKYAHLLVGFEK</sequence>
<reference evidence="3" key="1">
    <citation type="submission" date="2022-08" db="EMBL/GenBank/DDBJ databases">
        <authorList>
            <person name="Gutierrez-Valencia J."/>
        </authorList>
    </citation>
    <scope>NUCLEOTIDE SEQUENCE</scope>
</reference>
<dbReference type="AlphaFoldDB" id="A0AAV0MB83"/>
<dbReference type="InterPro" id="IPR055290">
    <property type="entry name" value="At3g26010-like"/>
</dbReference>
<keyword evidence="4" id="KW-1185">Reference proteome</keyword>
<dbReference type="Proteomes" id="UP001154282">
    <property type="component" value="Unassembled WGS sequence"/>
</dbReference>
<dbReference type="Pfam" id="PF12937">
    <property type="entry name" value="F-box-like"/>
    <property type="match status" value="1"/>
</dbReference>
<protein>
    <recommendedName>
        <fullName evidence="5">F-box domain-containing protein</fullName>
    </recommendedName>
</protein>